<feature type="region of interest" description="Disordered" evidence="2">
    <location>
        <begin position="541"/>
        <end position="574"/>
    </location>
</feature>
<evidence type="ECO:0000259" key="3">
    <source>
        <dbReference type="Pfam" id="PF07727"/>
    </source>
</evidence>
<feature type="region of interest" description="Disordered" evidence="2">
    <location>
        <begin position="1430"/>
        <end position="1472"/>
    </location>
</feature>
<feature type="region of interest" description="Disordered" evidence="2">
    <location>
        <begin position="41"/>
        <end position="72"/>
    </location>
</feature>
<evidence type="ECO:0000256" key="1">
    <source>
        <dbReference type="SAM" id="Coils"/>
    </source>
</evidence>
<comment type="caution">
    <text evidence="5">The sequence shown here is derived from an EMBL/GenBank/DDBJ whole genome shotgun (WGS) entry which is preliminary data.</text>
</comment>
<dbReference type="PANTHER" id="PTHR11439:SF509">
    <property type="entry name" value="RNA-DIRECTED DNA POLYMERASE"/>
    <property type="match status" value="1"/>
</dbReference>
<dbReference type="PANTHER" id="PTHR11439">
    <property type="entry name" value="GAG-POL-RELATED RETROTRANSPOSON"/>
    <property type="match status" value="1"/>
</dbReference>
<feature type="compositionally biased region" description="Polar residues" evidence="2">
    <location>
        <begin position="51"/>
        <end position="72"/>
    </location>
</feature>
<keyword evidence="1" id="KW-0175">Coiled coil</keyword>
<feature type="domain" description="Reverse transcriptase Ty1/copia-type" evidence="3">
    <location>
        <begin position="1148"/>
        <end position="1243"/>
    </location>
</feature>
<dbReference type="Pfam" id="PF07727">
    <property type="entry name" value="RVT_2"/>
    <property type="match status" value="1"/>
</dbReference>
<feature type="compositionally biased region" description="Basic residues" evidence="2">
    <location>
        <begin position="1450"/>
        <end position="1461"/>
    </location>
</feature>
<proteinExistence type="predicted"/>
<dbReference type="InterPro" id="IPR013103">
    <property type="entry name" value="RVT_2"/>
</dbReference>
<evidence type="ECO:0000313" key="5">
    <source>
        <dbReference type="EMBL" id="GEU64559.1"/>
    </source>
</evidence>
<dbReference type="Pfam" id="PF13976">
    <property type="entry name" value="gag_pre-integrs"/>
    <property type="match status" value="1"/>
</dbReference>
<sequence length="1660" mass="187510">MMLLARAITQKFSTPTNNRLRTSSNTRNQVVIQDGRVDIQTQNAGYGGNGNKNVGRQSRNQAFNAGNGNDDSNQIIQRVPRTKSTPRKANLTAAIMLMAQIQPADGNAETVPSYDAKAVSEVNASSKVHEQMCHEKRKTIIQTSDDDQINFDIIFDDLYVENNGGTSDHDSNDHDEYHKIQMLAYDVQREAKNKKRLNNELKKQKMLLQKELNMCKDQTPNEFYDPFLKAGLGYKNPERLKKAIAAQPKLYDGDKLHSTKLVINSPDSEETLEDTEESRLKMINKMTYGYANARAQNQDLLMTISELKDKLRTNEKGKHVNTKFDKSETLGKLVRVTPFNKNLGNKAKNASNTKVKTNRCCDTIPPTTVEEKLARKNELKTRSTLLMALPNEHQLKFNSYKTTRSLMEAIEKRFGDLNLKLLRSLPSEWKTHTLIWRNKPNLETLSMDDLYNNLKIYEAKVIRSSSITQNTQHIAFVSSNNIDSTNKAVNTAHGVSAASSKTNASNLPNVDSLSDAVIYSFFASQLKVAYGNVDYESEKIPAENKKESRRGHFARKCMASKHQDNRNREAPKRNVPVEDTTSNALVTQCDGLGFDWSDQAEDGPTNFALMAYTSSSFSSSSNSDTEVSTCYKACLKSYETLKEHYDNLIKDFNKSQFNLGAYKAGLASVEARLEVYKKNENLSRLLDSQQSYKSKTGLGYDSQGVDSKVLENQVNDKYNTPKGYHTVLPPYTGNYMPLKPDLVLADDHAVSDSEDEDEIETESKQIKPSFAKVKSKSKSTEHVKSSRKSVKQENSNSNLKEKINIAKVNNVTTAGTKAVVSAVQGNRENAVKSSTCWIWRPTRNVIDHISEDSGSYMLQRSNYVDLQGIFDSGCSRHMAKNKSFLTNYQEIDDGFVAFEGSPKGGGLTCLFAKAIIDESNLWHKRLGHVNFKTMNKLVRGNLVRGKFDGKADVGFLVGYSVNSMVFKDQERTGSSTHGVNITGLSNNTANTNINTGSLNINNVGSNDPSMSSLGEDGIFDDVYDDREVGAKADTNNLELSTVVSPIPTTRVHKDHPKEKIIRDLNLATQTRRMIYFSEENAMVNYINKNKERLVAQGYTQEEGIDYDEMDVKSAFLYDTIEQEVYVCQPPGFEDLHFPNKKMDLEEALDKTLFIKKDRGDILLVQVYVDDIIFGSTKKFLCDEFEQMMHTRFQTSSMRELTFFLRLQVNQKDDGIFINQDKYVADILKKFYFTNVKTASTPIEPNKALIKDVNAEDVDVHLYRSMIGSLTYLTTSRPDIMFDVCVCARFQVTPKTSHLHDVKRICRYLKGQPKLGLWYPRDSPFNLEAFFDSDYAGASLDRKSTTRGCQFLGKRLNKAVWIDLFWTSAKVKTVNEYVRLQALIDGKKVIMNEASIRRDLRLDDAEGTSFSGVITPLFETMMVQAPEEVDKIPTDNQDTPILSQPSSSQPQRKHKSRRKQRKETKTNQAAEIEKLKKRVKKLEGKKKKTTQGLKRLYKGRIAKIDADKDLSLINETTQDHGRINEDLFRVNNLHDDEVVVDVLAREKEDADLTTTTTDDELTLAQTLIEIKATKPKALTTAISTRPKEKGIIMQEPTETPSPKPLVSSQQPSQLKDKGKAKMVETERPLKSKELIMMDEQIARDLEAQMQADLEEKQRIAK</sequence>
<dbReference type="InterPro" id="IPR025724">
    <property type="entry name" value="GAG-pre-integrase_dom"/>
</dbReference>
<feature type="compositionally biased region" description="Basic and acidic residues" evidence="2">
    <location>
        <begin position="1613"/>
        <end position="1628"/>
    </location>
</feature>
<feature type="region of interest" description="Disordered" evidence="2">
    <location>
        <begin position="1588"/>
        <end position="1628"/>
    </location>
</feature>
<reference evidence="5" key="1">
    <citation type="journal article" date="2019" name="Sci. Rep.">
        <title>Draft genome of Tanacetum cinerariifolium, the natural source of mosquito coil.</title>
        <authorList>
            <person name="Yamashiro T."/>
            <person name="Shiraishi A."/>
            <person name="Satake H."/>
            <person name="Nakayama K."/>
        </authorList>
    </citation>
    <scope>NUCLEOTIDE SEQUENCE</scope>
</reference>
<protein>
    <submittedName>
        <fullName evidence="5">Copia protein</fullName>
    </submittedName>
</protein>
<evidence type="ECO:0000256" key="2">
    <source>
        <dbReference type="SAM" id="MobiDB-lite"/>
    </source>
</evidence>
<feature type="compositionally biased region" description="Basic residues" evidence="2">
    <location>
        <begin position="547"/>
        <end position="559"/>
    </location>
</feature>
<accession>A0A6L2LTW4</accession>
<organism evidence="5">
    <name type="scientific">Tanacetum cinerariifolium</name>
    <name type="common">Dalmatian daisy</name>
    <name type="synonym">Chrysanthemum cinerariifolium</name>
    <dbReference type="NCBI Taxonomy" id="118510"/>
    <lineage>
        <taxon>Eukaryota</taxon>
        <taxon>Viridiplantae</taxon>
        <taxon>Streptophyta</taxon>
        <taxon>Embryophyta</taxon>
        <taxon>Tracheophyta</taxon>
        <taxon>Spermatophyta</taxon>
        <taxon>Magnoliopsida</taxon>
        <taxon>eudicotyledons</taxon>
        <taxon>Gunneridae</taxon>
        <taxon>Pentapetalae</taxon>
        <taxon>asterids</taxon>
        <taxon>campanulids</taxon>
        <taxon>Asterales</taxon>
        <taxon>Asteraceae</taxon>
        <taxon>Asteroideae</taxon>
        <taxon>Anthemideae</taxon>
        <taxon>Anthemidinae</taxon>
        <taxon>Tanacetum</taxon>
    </lineage>
</organism>
<feature type="compositionally biased region" description="Polar residues" evidence="2">
    <location>
        <begin position="1595"/>
        <end position="1612"/>
    </location>
</feature>
<gene>
    <name evidence="5" type="ORF">Tci_036537</name>
</gene>
<name>A0A6L2LTW4_TANCI</name>
<evidence type="ECO:0000259" key="4">
    <source>
        <dbReference type="Pfam" id="PF13976"/>
    </source>
</evidence>
<feature type="region of interest" description="Disordered" evidence="2">
    <location>
        <begin position="748"/>
        <end position="798"/>
    </location>
</feature>
<feature type="coiled-coil region" evidence="1">
    <location>
        <begin position="184"/>
        <end position="218"/>
    </location>
</feature>
<dbReference type="EMBL" id="BKCJ010005042">
    <property type="protein sequence ID" value="GEU64559.1"/>
    <property type="molecule type" value="Genomic_DNA"/>
</dbReference>
<feature type="domain" description="GAG-pre-integrase" evidence="4">
    <location>
        <begin position="909"/>
        <end position="945"/>
    </location>
</feature>
<feature type="compositionally biased region" description="Basic and acidic residues" evidence="2">
    <location>
        <begin position="561"/>
        <end position="574"/>
    </location>
</feature>